<reference evidence="7" key="1">
    <citation type="journal article" date="2015" name="MBio">
        <title>Genome-Resolved Metagenomic Analysis Reveals Roles for Candidate Phyla and Other Microbial Community Members in Biogeochemical Transformations in Oil Reservoirs.</title>
        <authorList>
            <person name="Hu P."/>
            <person name="Tom L."/>
            <person name="Singh A."/>
            <person name="Thomas B.C."/>
            <person name="Baker B.J."/>
            <person name="Piceno Y.M."/>
            <person name="Andersen G.L."/>
            <person name="Banfield J.F."/>
        </authorList>
    </citation>
    <scope>NUCLEOTIDE SEQUENCE [LARGE SCALE GENOMIC DNA]</scope>
</reference>
<dbReference type="AlphaFoldDB" id="A0A101ELJ6"/>
<dbReference type="EMBL" id="LGFD01000019">
    <property type="protein sequence ID" value="KUK17602.1"/>
    <property type="molecule type" value="Genomic_DNA"/>
</dbReference>
<dbReference type="OMA" id="TFCGYFA"/>
<evidence type="ECO:0000313" key="6">
    <source>
        <dbReference type="EMBL" id="KUK17602.1"/>
    </source>
</evidence>
<name>A0A101ELJ6_9EURY</name>
<dbReference type="InterPro" id="IPR002173">
    <property type="entry name" value="Carboh/pur_kinase_PfkB_CS"/>
</dbReference>
<dbReference type="GO" id="GO:0016301">
    <property type="term" value="F:kinase activity"/>
    <property type="evidence" value="ECO:0007669"/>
    <property type="project" value="UniProtKB-KW"/>
</dbReference>
<evidence type="ECO:0000256" key="1">
    <source>
        <dbReference type="ARBA" id="ARBA00010688"/>
    </source>
</evidence>
<evidence type="ECO:0000313" key="7">
    <source>
        <dbReference type="Proteomes" id="UP000053911"/>
    </source>
</evidence>
<dbReference type="GO" id="GO:0006796">
    <property type="term" value="P:phosphate-containing compound metabolic process"/>
    <property type="evidence" value="ECO:0007669"/>
    <property type="project" value="UniProtKB-ARBA"/>
</dbReference>
<dbReference type="InterPro" id="IPR011611">
    <property type="entry name" value="PfkB_dom"/>
</dbReference>
<evidence type="ECO:0000259" key="5">
    <source>
        <dbReference type="Pfam" id="PF00294"/>
    </source>
</evidence>
<dbReference type="PRINTS" id="PR00990">
    <property type="entry name" value="RIBOKINASE"/>
</dbReference>
<gene>
    <name evidence="6" type="ORF">XD54_1114</name>
</gene>
<dbReference type="InterPro" id="IPR002139">
    <property type="entry name" value="Ribo/fructo_kinase"/>
</dbReference>
<protein>
    <submittedName>
        <fullName evidence="6">Carbohydrate/pyrimidine kinase, PfkB family</fullName>
    </submittedName>
</protein>
<dbReference type="PANTHER" id="PTHR10584">
    <property type="entry name" value="SUGAR KINASE"/>
    <property type="match status" value="1"/>
</dbReference>
<comment type="similarity">
    <text evidence="1 4">Belongs to the carbohydrate kinase PfkB family.</text>
</comment>
<dbReference type="PROSITE" id="PS00583">
    <property type="entry name" value="PFKB_KINASES_1"/>
    <property type="match status" value="1"/>
</dbReference>
<feature type="domain" description="Carbohydrate kinase PfkB" evidence="5">
    <location>
        <begin position="26"/>
        <end position="294"/>
    </location>
</feature>
<proteinExistence type="inferred from homology"/>
<accession>A0A101ELJ6</accession>
<dbReference type="NCBIfam" id="NF041134">
    <property type="entry name" value="R1P_kin_Thcocales"/>
    <property type="match status" value="1"/>
</dbReference>
<dbReference type="Pfam" id="PF00294">
    <property type="entry name" value="PfkB"/>
    <property type="match status" value="1"/>
</dbReference>
<dbReference type="SUPFAM" id="SSF53613">
    <property type="entry name" value="Ribokinase-like"/>
    <property type="match status" value="1"/>
</dbReference>
<evidence type="ECO:0000256" key="4">
    <source>
        <dbReference type="RuleBase" id="RU003704"/>
    </source>
</evidence>
<dbReference type="InterPro" id="IPR053612">
    <property type="entry name" value="ADP-R1P_Kinase"/>
</dbReference>
<dbReference type="PATRIC" id="fig|172049.5.peg.2049"/>
<dbReference type="PANTHER" id="PTHR10584:SF166">
    <property type="entry name" value="RIBOKINASE"/>
    <property type="match status" value="1"/>
</dbReference>
<keyword evidence="2 4" id="KW-0808">Transferase</keyword>
<comment type="caution">
    <text evidence="6">The sequence shown here is derived from an EMBL/GenBank/DDBJ whole genome shotgun (WGS) entry which is preliminary data.</text>
</comment>
<keyword evidence="3 4" id="KW-0418">Kinase</keyword>
<organism evidence="6 7">
    <name type="scientific">Thermococcus sibiricus</name>
    <dbReference type="NCBI Taxonomy" id="172049"/>
    <lineage>
        <taxon>Archaea</taxon>
        <taxon>Methanobacteriati</taxon>
        <taxon>Methanobacteriota</taxon>
        <taxon>Thermococci</taxon>
        <taxon>Thermococcales</taxon>
        <taxon>Thermococcaceae</taxon>
        <taxon>Thermococcus</taxon>
    </lineage>
</organism>
<evidence type="ECO:0000256" key="2">
    <source>
        <dbReference type="ARBA" id="ARBA00022679"/>
    </source>
</evidence>
<dbReference type="PROSITE" id="PS00584">
    <property type="entry name" value="PFKB_KINASES_2"/>
    <property type="match status" value="1"/>
</dbReference>
<dbReference type="Proteomes" id="UP000053911">
    <property type="component" value="Unassembled WGS sequence"/>
</dbReference>
<sequence length="315" mass="34711">MEKVSPPEKNKSIDLQKKSEVGKVFDIVAIGNLNYDVTLLVERFPEFHEKVIAKKAHFGLGGAAGNTASWLSQMGLKVGFIGAVGNDEIGEAHISYFKKIGVDVEGIKVVNEPSGIAISMIKNEDKRIVKHLGANAHREIDLEYLSRARYIHMSSNPKEIIEKTAKFAHKRDIPVFLDIGEAELPKSVEDKITYLLMNEDEFKRKYGSLENLQAVKSKNLIITLNGGGALLRNERGEIFKVKGLSAKVIDSTGAGDAFDAGFIYGIIKGWRLKEAATLGTFLAYLSVQKVGARTAIIGIEEIKKKAKELNIELPF</sequence>
<dbReference type="Gene3D" id="3.40.1190.20">
    <property type="match status" value="1"/>
</dbReference>
<dbReference type="InterPro" id="IPR029056">
    <property type="entry name" value="Ribokinase-like"/>
</dbReference>
<dbReference type="CDD" id="cd01942">
    <property type="entry name" value="ribokinase_group_A"/>
    <property type="match status" value="1"/>
</dbReference>
<evidence type="ECO:0000256" key="3">
    <source>
        <dbReference type="ARBA" id="ARBA00022777"/>
    </source>
</evidence>